<feature type="compositionally biased region" description="Polar residues" evidence="1">
    <location>
        <begin position="403"/>
        <end position="429"/>
    </location>
</feature>
<feature type="compositionally biased region" description="Polar residues" evidence="1">
    <location>
        <begin position="259"/>
        <end position="268"/>
    </location>
</feature>
<feature type="region of interest" description="Disordered" evidence="1">
    <location>
        <begin position="142"/>
        <end position="199"/>
    </location>
</feature>
<dbReference type="EMBL" id="BRXW01000605">
    <property type="protein sequence ID" value="GMH69243.1"/>
    <property type="molecule type" value="Genomic_DNA"/>
</dbReference>
<name>A0A9W7E8E7_9STRA</name>
<feature type="compositionally biased region" description="Gly residues" evidence="1">
    <location>
        <begin position="359"/>
        <end position="373"/>
    </location>
</feature>
<keyword evidence="2" id="KW-0812">Transmembrane</keyword>
<feature type="compositionally biased region" description="Basic and acidic residues" evidence="1">
    <location>
        <begin position="273"/>
        <end position="346"/>
    </location>
</feature>
<evidence type="ECO:0000313" key="4">
    <source>
        <dbReference type="Proteomes" id="UP001165122"/>
    </source>
</evidence>
<keyword evidence="2" id="KW-0472">Membrane</keyword>
<keyword evidence="2" id="KW-1133">Transmembrane helix</keyword>
<organism evidence="3 4">
    <name type="scientific">Triparma laevis f. longispina</name>
    <dbReference type="NCBI Taxonomy" id="1714387"/>
    <lineage>
        <taxon>Eukaryota</taxon>
        <taxon>Sar</taxon>
        <taxon>Stramenopiles</taxon>
        <taxon>Ochrophyta</taxon>
        <taxon>Bolidophyceae</taxon>
        <taxon>Parmales</taxon>
        <taxon>Triparmaceae</taxon>
        <taxon>Triparma</taxon>
    </lineage>
</organism>
<gene>
    <name evidence="3" type="ORF">TrLO_g15201</name>
</gene>
<protein>
    <submittedName>
        <fullName evidence="3">Uncharacterized protein</fullName>
    </submittedName>
</protein>
<feature type="transmembrane region" description="Helical" evidence="2">
    <location>
        <begin position="93"/>
        <end position="114"/>
    </location>
</feature>
<accession>A0A9W7E8E7</accession>
<sequence length="452" mass="49604">MHKLHPLLRGSSDENDINPVPIPHEPLTPPFYPLSPSIHVLGLQSISGLTPRRLQLDFCNEDLRFRTYPCNNTKLDQVHSHAYAPAYLDATTSLALCILVFLVAIAGCGLSCFISSVEEKNRRLTQYDEDWTGVWDQKHLESAKDREYKGSPVSSPSSSSPHSSARQTSPFKKPPGSGRGSPPTPSHKGGPGLKGFGANAMGTSFKHIVTPVRNSIGNGRKRAPSVEERQIVSITITDVLASTVRKLSGAPLPPPPPQTQTMKTTFIKSQRKLSTDSTDRMIDPIEFEPKELSERELREKKFFEEQQANKDAERRQREEEDSKLSPFEREKKEREEREKKEHDAKKKEHNQRAMAAVAGGRGQSLGKSLGGGRSRGRGRGRGAGSTPSLFKIKKRPEPVETTIVESQNMSSPTASLESPSDSVSSNGGYSASKVHPAPAVPLKNVLQALAVL</sequence>
<comment type="caution">
    <text evidence="3">The sequence shown here is derived from an EMBL/GenBank/DDBJ whole genome shotgun (WGS) entry which is preliminary data.</text>
</comment>
<dbReference type="OrthoDB" id="10641311at2759"/>
<evidence type="ECO:0000256" key="2">
    <source>
        <dbReference type="SAM" id="Phobius"/>
    </source>
</evidence>
<reference evidence="4" key="1">
    <citation type="journal article" date="2023" name="Commun. Biol.">
        <title>Genome analysis of Parmales, the sister group of diatoms, reveals the evolutionary specialization of diatoms from phago-mixotrophs to photoautotrophs.</title>
        <authorList>
            <person name="Ban H."/>
            <person name="Sato S."/>
            <person name="Yoshikawa S."/>
            <person name="Yamada K."/>
            <person name="Nakamura Y."/>
            <person name="Ichinomiya M."/>
            <person name="Sato N."/>
            <person name="Blanc-Mathieu R."/>
            <person name="Endo H."/>
            <person name="Kuwata A."/>
            <person name="Ogata H."/>
        </authorList>
    </citation>
    <scope>NUCLEOTIDE SEQUENCE [LARGE SCALE GENOMIC DNA]</scope>
    <source>
        <strain evidence="4">NIES 3700</strain>
    </source>
</reference>
<dbReference type="AlphaFoldDB" id="A0A9W7E8E7"/>
<proteinExistence type="predicted"/>
<feature type="region of interest" description="Disordered" evidence="1">
    <location>
        <begin position="246"/>
        <end position="435"/>
    </location>
</feature>
<evidence type="ECO:0000256" key="1">
    <source>
        <dbReference type="SAM" id="MobiDB-lite"/>
    </source>
</evidence>
<feature type="compositionally biased region" description="Low complexity" evidence="1">
    <location>
        <begin position="151"/>
        <end position="176"/>
    </location>
</feature>
<dbReference type="Proteomes" id="UP001165122">
    <property type="component" value="Unassembled WGS sequence"/>
</dbReference>
<keyword evidence="4" id="KW-1185">Reference proteome</keyword>
<evidence type="ECO:0000313" key="3">
    <source>
        <dbReference type="EMBL" id="GMH69243.1"/>
    </source>
</evidence>